<evidence type="ECO:0000256" key="10">
    <source>
        <dbReference type="HAMAP-Rule" id="MF_00165"/>
    </source>
</evidence>
<dbReference type="InterPro" id="IPR018094">
    <property type="entry name" value="Thymidylate_kinase"/>
</dbReference>
<dbReference type="SUPFAM" id="SSF52540">
    <property type="entry name" value="P-loop containing nucleoside triphosphate hydrolases"/>
    <property type="match status" value="1"/>
</dbReference>
<proteinExistence type="inferred from homology"/>
<feature type="domain" description="Thymidylate kinase-like" evidence="11">
    <location>
        <begin position="7"/>
        <end position="198"/>
    </location>
</feature>
<dbReference type="PANTHER" id="PTHR10344">
    <property type="entry name" value="THYMIDYLATE KINASE"/>
    <property type="match status" value="1"/>
</dbReference>
<evidence type="ECO:0000256" key="5">
    <source>
        <dbReference type="ARBA" id="ARBA00022727"/>
    </source>
</evidence>
<dbReference type="Gene3D" id="3.40.50.300">
    <property type="entry name" value="P-loop containing nucleotide triphosphate hydrolases"/>
    <property type="match status" value="1"/>
</dbReference>
<dbReference type="GO" id="GO:0006233">
    <property type="term" value="P:dTDP biosynthetic process"/>
    <property type="evidence" value="ECO:0007669"/>
    <property type="project" value="InterPro"/>
</dbReference>
<evidence type="ECO:0000256" key="1">
    <source>
        <dbReference type="ARBA" id="ARBA00009776"/>
    </source>
</evidence>
<evidence type="ECO:0000256" key="7">
    <source>
        <dbReference type="ARBA" id="ARBA00022777"/>
    </source>
</evidence>
<dbReference type="GO" id="GO:0006227">
    <property type="term" value="P:dUDP biosynthetic process"/>
    <property type="evidence" value="ECO:0007669"/>
    <property type="project" value="TreeGrafter"/>
</dbReference>
<dbReference type="PANTHER" id="PTHR10344:SF4">
    <property type="entry name" value="UMP-CMP KINASE 2, MITOCHONDRIAL"/>
    <property type="match status" value="1"/>
</dbReference>
<dbReference type="RefSeq" id="WP_021840340.1">
    <property type="nucleotide sequence ID" value="NZ_CACRUX010000018.1"/>
</dbReference>
<dbReference type="GO" id="GO:0005829">
    <property type="term" value="C:cytosol"/>
    <property type="evidence" value="ECO:0007669"/>
    <property type="project" value="TreeGrafter"/>
</dbReference>
<protein>
    <recommendedName>
        <fullName evidence="3 10">Thymidylate kinase</fullName>
        <ecNumber evidence="2 10">2.7.4.9</ecNumber>
    </recommendedName>
    <alternativeName>
        <fullName evidence="10">dTMP kinase</fullName>
    </alternativeName>
</protein>
<name>A0A6N2ZTF5_9FIRM</name>
<accession>A0A6N2ZTF5</accession>
<evidence type="ECO:0000256" key="8">
    <source>
        <dbReference type="ARBA" id="ARBA00022840"/>
    </source>
</evidence>
<evidence type="ECO:0000313" key="12">
    <source>
        <dbReference type="EMBL" id="VYT82721.1"/>
    </source>
</evidence>
<keyword evidence="4 10" id="KW-0808">Transferase</keyword>
<organism evidence="12">
    <name type="scientific">Veillonella ratti</name>
    <dbReference type="NCBI Taxonomy" id="103892"/>
    <lineage>
        <taxon>Bacteria</taxon>
        <taxon>Bacillati</taxon>
        <taxon>Bacillota</taxon>
        <taxon>Negativicutes</taxon>
        <taxon>Veillonellales</taxon>
        <taxon>Veillonellaceae</taxon>
        <taxon>Veillonella</taxon>
    </lineage>
</organism>
<comment type="catalytic activity">
    <reaction evidence="9 10">
        <text>dTMP + ATP = dTDP + ADP</text>
        <dbReference type="Rhea" id="RHEA:13517"/>
        <dbReference type="ChEBI" id="CHEBI:30616"/>
        <dbReference type="ChEBI" id="CHEBI:58369"/>
        <dbReference type="ChEBI" id="CHEBI:63528"/>
        <dbReference type="ChEBI" id="CHEBI:456216"/>
        <dbReference type="EC" id="2.7.4.9"/>
    </reaction>
</comment>
<dbReference type="Pfam" id="PF02223">
    <property type="entry name" value="Thymidylate_kin"/>
    <property type="match status" value="1"/>
</dbReference>
<keyword evidence="7 10" id="KW-0418">Kinase</keyword>
<dbReference type="GO" id="GO:0006235">
    <property type="term" value="P:dTTP biosynthetic process"/>
    <property type="evidence" value="ECO:0007669"/>
    <property type="project" value="UniProtKB-UniRule"/>
</dbReference>
<keyword evidence="6 10" id="KW-0547">Nucleotide-binding</keyword>
<dbReference type="CDD" id="cd01672">
    <property type="entry name" value="TMPK"/>
    <property type="match status" value="1"/>
</dbReference>
<keyword evidence="5 10" id="KW-0545">Nucleotide biosynthesis</keyword>
<evidence type="ECO:0000256" key="2">
    <source>
        <dbReference type="ARBA" id="ARBA00012980"/>
    </source>
</evidence>
<dbReference type="HAMAP" id="MF_00165">
    <property type="entry name" value="Thymidylate_kinase"/>
    <property type="match status" value="1"/>
</dbReference>
<keyword evidence="8 10" id="KW-0067">ATP-binding</keyword>
<evidence type="ECO:0000259" key="11">
    <source>
        <dbReference type="Pfam" id="PF02223"/>
    </source>
</evidence>
<evidence type="ECO:0000256" key="6">
    <source>
        <dbReference type="ARBA" id="ARBA00022741"/>
    </source>
</evidence>
<dbReference type="AlphaFoldDB" id="A0A6N2ZTF5"/>
<dbReference type="InterPro" id="IPR027417">
    <property type="entry name" value="P-loop_NTPase"/>
</dbReference>
<reference evidence="12" key="1">
    <citation type="submission" date="2019-11" db="EMBL/GenBank/DDBJ databases">
        <authorList>
            <person name="Feng L."/>
        </authorList>
    </citation>
    <scope>NUCLEOTIDE SEQUENCE</scope>
    <source>
        <strain evidence="12">VrattiLFYP33</strain>
    </source>
</reference>
<comment type="similarity">
    <text evidence="1 10">Belongs to the thymidylate kinase family.</text>
</comment>
<gene>
    <name evidence="10 12" type="primary">tmk</name>
    <name evidence="12" type="ORF">VRLFYP33_00547</name>
</gene>
<evidence type="ECO:0000256" key="9">
    <source>
        <dbReference type="ARBA" id="ARBA00048743"/>
    </source>
</evidence>
<sequence length="230" mass="25844">MGRLIIIEGGDGSGKATQTALLKERLLKEGYKVKSVSFPNYDSPAAMPVKMYLAGDFGKKPSDVNPFVASSLYAVDRFASFRMDWQNFYEEGGIILADRYTTSNMVHQMVKYEDPAERKAFLDWLEDFEFVKFGLPRPDAVCLLDMPLAVSEALMAERKHKTGGATGDIHEKDHAYLGRVHGAYDELVARYNWQRIACADEHMNLRSIEAIHEDVYNAVAAVLNDLEPSL</sequence>
<dbReference type="EC" id="2.7.4.9" evidence="2 10"/>
<evidence type="ECO:0000256" key="3">
    <source>
        <dbReference type="ARBA" id="ARBA00017144"/>
    </source>
</evidence>
<dbReference type="EMBL" id="CACRUX010000018">
    <property type="protein sequence ID" value="VYT82721.1"/>
    <property type="molecule type" value="Genomic_DNA"/>
</dbReference>
<dbReference type="GO" id="GO:0005524">
    <property type="term" value="F:ATP binding"/>
    <property type="evidence" value="ECO:0007669"/>
    <property type="project" value="UniProtKB-UniRule"/>
</dbReference>
<comment type="caution">
    <text evidence="10">Lacks conserved residue(s) required for the propagation of feature annotation.</text>
</comment>
<evidence type="ECO:0000256" key="4">
    <source>
        <dbReference type="ARBA" id="ARBA00022679"/>
    </source>
</evidence>
<dbReference type="InterPro" id="IPR039430">
    <property type="entry name" value="Thymidylate_kin-like_dom"/>
</dbReference>
<dbReference type="FunFam" id="3.40.50.300:FF:002288">
    <property type="entry name" value="Probable thymidylate kinase"/>
    <property type="match status" value="1"/>
</dbReference>
<dbReference type="GO" id="GO:0004798">
    <property type="term" value="F:dTMP kinase activity"/>
    <property type="evidence" value="ECO:0007669"/>
    <property type="project" value="UniProtKB-UniRule"/>
</dbReference>
<comment type="function">
    <text evidence="10">Phosphorylation of dTMP to form dTDP in both de novo and salvage pathways of dTTP synthesis.</text>
</comment>